<dbReference type="EMBL" id="KL198018">
    <property type="protein sequence ID" value="KDQ19884.1"/>
    <property type="molecule type" value="Genomic_DNA"/>
</dbReference>
<sequence>MRSLSTLDYDTLSTIFLYLRPCSSLLSLALTCHAMHEMIVPKFLFASVSFNKNIPDERLASFCRAILTYDRAIGDAVRHFTIPYGHDSCPWGDVLQKMSQLRSLDSLGSLEDSSGIPEGISAQVHLTSLTLGFCPQGNTLEFLRGLGPLQTLVMHRMSRYDLSPESAVASLLYTSRHTLAELRLDFFTWNLRIHPASGNGDLDFVWPSVHTLQLDIARVKRPFDPAHFFPATRNLILQLQPPPHLILQWTTLPCVDPFFSRLESIECTSEQLEFAVGAGAQLHRISVVYGVTSTEHDLPWALPGLRSFSVRMRFYSPNIFTRLCNTALSLTSLNVKTPLLYGLEGYATFLEDIITRISPLPLKYFQLHISSDDLNEGHDHAGMFIERASRSIPTLRAATLAWPTSAVYWQKAFDQTEAGSHFRVVSREDGENLKGFYDWNWD</sequence>
<reference evidence="2" key="1">
    <citation type="journal article" date="2014" name="Proc. Natl. Acad. Sci. U.S.A.">
        <title>Extensive sampling of basidiomycete genomes demonstrates inadequacy of the white-rot/brown-rot paradigm for wood decay fungi.</title>
        <authorList>
            <person name="Riley R."/>
            <person name="Salamov A.A."/>
            <person name="Brown D.W."/>
            <person name="Nagy L.G."/>
            <person name="Floudas D."/>
            <person name="Held B.W."/>
            <person name="Levasseur A."/>
            <person name="Lombard V."/>
            <person name="Morin E."/>
            <person name="Otillar R."/>
            <person name="Lindquist E.A."/>
            <person name="Sun H."/>
            <person name="LaButti K.M."/>
            <person name="Schmutz J."/>
            <person name="Jabbour D."/>
            <person name="Luo H."/>
            <person name="Baker S.E."/>
            <person name="Pisabarro A.G."/>
            <person name="Walton J.D."/>
            <person name="Blanchette R.A."/>
            <person name="Henrissat B."/>
            <person name="Martin F."/>
            <person name="Cullen D."/>
            <person name="Hibbett D.S."/>
            <person name="Grigoriev I.V."/>
        </authorList>
    </citation>
    <scope>NUCLEOTIDE SEQUENCE [LARGE SCALE GENOMIC DNA]</scope>
    <source>
        <strain evidence="2">FD-172 SS1</strain>
    </source>
</reference>
<gene>
    <name evidence="1" type="ORF">BOTBODRAFT_27306</name>
</gene>
<evidence type="ECO:0000313" key="1">
    <source>
        <dbReference type="EMBL" id="KDQ19884.1"/>
    </source>
</evidence>
<proteinExistence type="predicted"/>
<dbReference type="HOGENOM" id="CLU_039742_0_0_1"/>
<keyword evidence="2" id="KW-1185">Reference proteome</keyword>
<evidence type="ECO:0000313" key="2">
    <source>
        <dbReference type="Proteomes" id="UP000027195"/>
    </source>
</evidence>
<organism evidence="1 2">
    <name type="scientific">Botryobasidium botryosum (strain FD-172 SS1)</name>
    <dbReference type="NCBI Taxonomy" id="930990"/>
    <lineage>
        <taxon>Eukaryota</taxon>
        <taxon>Fungi</taxon>
        <taxon>Dikarya</taxon>
        <taxon>Basidiomycota</taxon>
        <taxon>Agaricomycotina</taxon>
        <taxon>Agaricomycetes</taxon>
        <taxon>Cantharellales</taxon>
        <taxon>Botryobasidiaceae</taxon>
        <taxon>Botryobasidium</taxon>
    </lineage>
</organism>
<dbReference type="AlphaFoldDB" id="A0A067MWB6"/>
<accession>A0A067MWB6</accession>
<dbReference type="Proteomes" id="UP000027195">
    <property type="component" value="Unassembled WGS sequence"/>
</dbReference>
<protein>
    <recommendedName>
        <fullName evidence="3">F-box domain-containing protein</fullName>
    </recommendedName>
</protein>
<dbReference type="InParanoid" id="A0A067MWB6"/>
<evidence type="ECO:0008006" key="3">
    <source>
        <dbReference type="Google" id="ProtNLM"/>
    </source>
</evidence>
<name>A0A067MWB6_BOTB1</name>